<name>A0AA95NF67_9BURK</name>
<dbReference type="GO" id="GO:0003700">
    <property type="term" value="F:DNA-binding transcription factor activity"/>
    <property type="evidence" value="ECO:0007669"/>
    <property type="project" value="TreeGrafter"/>
</dbReference>
<evidence type="ECO:0000313" key="8">
    <source>
        <dbReference type="Proteomes" id="UP001177769"/>
    </source>
</evidence>
<dbReference type="InterPro" id="IPR010982">
    <property type="entry name" value="Lambda_DNA-bd_dom_sf"/>
</dbReference>
<dbReference type="InterPro" id="IPR000843">
    <property type="entry name" value="HTH_LacI"/>
</dbReference>
<dbReference type="InterPro" id="IPR046335">
    <property type="entry name" value="LacI/GalR-like_sensor"/>
</dbReference>
<dbReference type="Gene3D" id="1.10.260.40">
    <property type="entry name" value="lambda repressor-like DNA-binding domains"/>
    <property type="match status" value="1"/>
</dbReference>
<evidence type="ECO:0000256" key="1">
    <source>
        <dbReference type="ARBA" id="ARBA00022491"/>
    </source>
</evidence>
<proteinExistence type="predicted"/>
<evidence type="ECO:0000256" key="2">
    <source>
        <dbReference type="ARBA" id="ARBA00023015"/>
    </source>
</evidence>
<dbReference type="AlphaFoldDB" id="A0AA95NF67"/>
<organism evidence="7 8">
    <name type="scientific">Paucibacter sediminis</name>
    <dbReference type="NCBI Taxonomy" id="3019553"/>
    <lineage>
        <taxon>Bacteria</taxon>
        <taxon>Pseudomonadati</taxon>
        <taxon>Pseudomonadota</taxon>
        <taxon>Betaproteobacteria</taxon>
        <taxon>Burkholderiales</taxon>
        <taxon>Sphaerotilaceae</taxon>
        <taxon>Roseateles</taxon>
    </lineage>
</organism>
<dbReference type="CDD" id="cd01392">
    <property type="entry name" value="HTH_LacI"/>
    <property type="match status" value="1"/>
</dbReference>
<gene>
    <name evidence="7" type="ORF">PFX98_11190</name>
</gene>
<dbReference type="SUPFAM" id="SSF47413">
    <property type="entry name" value="lambda repressor-like DNA-binding domains"/>
    <property type="match status" value="1"/>
</dbReference>
<dbReference type="EMBL" id="CP116346">
    <property type="protein sequence ID" value="WIT14160.1"/>
    <property type="molecule type" value="Genomic_DNA"/>
</dbReference>
<feature type="region of interest" description="Disordered" evidence="5">
    <location>
        <begin position="341"/>
        <end position="365"/>
    </location>
</feature>
<evidence type="ECO:0000256" key="4">
    <source>
        <dbReference type="ARBA" id="ARBA00023163"/>
    </source>
</evidence>
<keyword evidence="1" id="KW-0678">Repressor</keyword>
<protein>
    <submittedName>
        <fullName evidence="7">LacI family DNA-binding transcriptional regulator</fullName>
    </submittedName>
</protein>
<dbReference type="KEGG" id="pais:PFX98_11190"/>
<feature type="compositionally biased region" description="Basic residues" evidence="5">
    <location>
        <begin position="354"/>
        <end position="365"/>
    </location>
</feature>
<dbReference type="InterPro" id="IPR028082">
    <property type="entry name" value="Peripla_BP_I"/>
</dbReference>
<keyword evidence="8" id="KW-1185">Reference proteome</keyword>
<feature type="compositionally biased region" description="Polar residues" evidence="5">
    <location>
        <begin position="341"/>
        <end position="350"/>
    </location>
</feature>
<dbReference type="PANTHER" id="PTHR30146">
    <property type="entry name" value="LACI-RELATED TRANSCRIPTIONAL REPRESSOR"/>
    <property type="match status" value="1"/>
</dbReference>
<dbReference type="GO" id="GO:0000976">
    <property type="term" value="F:transcription cis-regulatory region binding"/>
    <property type="evidence" value="ECO:0007669"/>
    <property type="project" value="TreeGrafter"/>
</dbReference>
<feature type="domain" description="HTH lacI-type" evidence="6">
    <location>
        <begin position="10"/>
        <end position="64"/>
    </location>
</feature>
<dbReference type="SMART" id="SM00354">
    <property type="entry name" value="HTH_LACI"/>
    <property type="match status" value="1"/>
</dbReference>
<dbReference type="SUPFAM" id="SSF53822">
    <property type="entry name" value="Periplasmic binding protein-like I"/>
    <property type="match status" value="1"/>
</dbReference>
<dbReference type="Pfam" id="PF00356">
    <property type="entry name" value="LacI"/>
    <property type="match status" value="1"/>
</dbReference>
<dbReference type="Proteomes" id="UP001177769">
    <property type="component" value="Chromosome"/>
</dbReference>
<accession>A0AA95NF67</accession>
<dbReference type="RefSeq" id="WP_285235288.1">
    <property type="nucleotide sequence ID" value="NZ_CP116346.1"/>
</dbReference>
<evidence type="ECO:0000256" key="3">
    <source>
        <dbReference type="ARBA" id="ARBA00023125"/>
    </source>
</evidence>
<keyword evidence="3 7" id="KW-0238">DNA-binding</keyword>
<evidence type="ECO:0000313" key="7">
    <source>
        <dbReference type="EMBL" id="WIT14160.1"/>
    </source>
</evidence>
<dbReference type="PANTHER" id="PTHR30146:SF95">
    <property type="entry name" value="RIBOSE OPERON REPRESSOR"/>
    <property type="match status" value="1"/>
</dbReference>
<keyword evidence="4" id="KW-0804">Transcription</keyword>
<evidence type="ECO:0000259" key="6">
    <source>
        <dbReference type="PROSITE" id="PS50932"/>
    </source>
</evidence>
<dbReference type="Gene3D" id="3.40.50.2300">
    <property type="match status" value="2"/>
</dbReference>
<dbReference type="CDD" id="cd06278">
    <property type="entry name" value="PBP1_LacI-like"/>
    <property type="match status" value="1"/>
</dbReference>
<sequence>MSSGKSSAWVTSADVARHAGVSRSAVSRTFTEGASVAPETRAKVLKSAEALGYQVNMLARSMIQQQSNLVGVVVSGFDNPFLLSLLGPLTHQLALRSQAPLLMDASEPEQLSNSLRQLMQYRISGVILTSGTPPIQLAKEYLRLRIPVAMINREPLLEGVDVINSDNRQGGALAAEVLCRAGARNLVFLNVVTGTLSPSARGAAFAKALAGQVRRGAVKLRQATAGGVSYAHGFEAARQLFAEPSARPDGVFCTNDALACGLIDGARALYGLRVPEDVKVVGFDDIPMAAYEAYALTTFRQDIGALAERAVACLAERMGAPDMPSRTLELPVSLVERRSTQIPSIESTESAKAPVRRRRLVSPPV</sequence>
<dbReference type="PROSITE" id="PS50932">
    <property type="entry name" value="HTH_LACI_2"/>
    <property type="match status" value="1"/>
</dbReference>
<evidence type="ECO:0000256" key="5">
    <source>
        <dbReference type="SAM" id="MobiDB-lite"/>
    </source>
</evidence>
<dbReference type="Pfam" id="PF13377">
    <property type="entry name" value="Peripla_BP_3"/>
    <property type="match status" value="1"/>
</dbReference>
<keyword evidence="2" id="KW-0805">Transcription regulation</keyword>
<reference evidence="7" key="1">
    <citation type="submission" date="2023-01" db="EMBL/GenBank/DDBJ databases">
        <title>Whole genome sequence of Paucibacter sp. S2-9 isolated from pond sediment.</title>
        <authorList>
            <person name="Jung J.Y."/>
        </authorList>
    </citation>
    <scope>NUCLEOTIDE SEQUENCE</scope>
    <source>
        <strain evidence="7">S2-9</strain>
    </source>
</reference>